<evidence type="ECO:0000313" key="2">
    <source>
        <dbReference type="EMBL" id="MBD2152305.1"/>
    </source>
</evidence>
<comment type="caution">
    <text evidence="2">The sequence shown here is derived from an EMBL/GenBank/DDBJ whole genome shotgun (WGS) entry which is preliminary data.</text>
</comment>
<name>A0A926UY59_9CYAN</name>
<evidence type="ECO:0000313" key="3">
    <source>
        <dbReference type="Proteomes" id="UP000631421"/>
    </source>
</evidence>
<reference evidence="2" key="1">
    <citation type="journal article" date="2015" name="ISME J.">
        <title>Draft Genome Sequence of Streptomyces incarnatus NRRL8089, which Produces the Nucleoside Antibiotic Sinefungin.</title>
        <authorList>
            <person name="Oshima K."/>
            <person name="Hattori M."/>
            <person name="Shimizu H."/>
            <person name="Fukuda K."/>
            <person name="Nemoto M."/>
            <person name="Inagaki K."/>
            <person name="Tamura T."/>
        </authorList>
    </citation>
    <scope>NUCLEOTIDE SEQUENCE</scope>
    <source>
        <strain evidence="2">FACHB-1277</strain>
    </source>
</reference>
<evidence type="ECO:0000256" key="1">
    <source>
        <dbReference type="SAM" id="MobiDB-lite"/>
    </source>
</evidence>
<feature type="compositionally biased region" description="Polar residues" evidence="1">
    <location>
        <begin position="197"/>
        <end position="207"/>
    </location>
</feature>
<dbReference type="EMBL" id="JACJPY010000095">
    <property type="protein sequence ID" value="MBD2152305.1"/>
    <property type="molecule type" value="Genomic_DNA"/>
</dbReference>
<sequence>MSFEYFDASGTAVADGVFIPLTGVSGLLAAELASGQAADLKLSKCVYALLEKAYEIMSPTAFRKLGFTTAKASPAGAGTNLINQNFSFTAQKVAKYDTDTITMIPLPTSGANNGLGKFSISDLFAGATKIAAGGAVAAAGFLIPTALLTNYSSLTHAGITISGTSDNRDWFAALLDWLGNAVALRSATVPSAITARSASAPSATNPSGDLIAATNPTSAIPSDQVDRHAILSKSYSITVQLTLNPSTQTFDVNSVIS</sequence>
<keyword evidence="3" id="KW-1185">Reference proteome</keyword>
<dbReference type="Proteomes" id="UP000631421">
    <property type="component" value="Unassembled WGS sequence"/>
</dbReference>
<dbReference type="RefSeq" id="WP_190352714.1">
    <property type="nucleotide sequence ID" value="NZ_JACJPY010000095.1"/>
</dbReference>
<proteinExistence type="predicted"/>
<dbReference type="AlphaFoldDB" id="A0A926UY59"/>
<organism evidence="2 3">
    <name type="scientific">Pseudanabaena cinerea FACHB-1277</name>
    <dbReference type="NCBI Taxonomy" id="2949581"/>
    <lineage>
        <taxon>Bacteria</taxon>
        <taxon>Bacillati</taxon>
        <taxon>Cyanobacteriota</taxon>
        <taxon>Cyanophyceae</taxon>
        <taxon>Pseudanabaenales</taxon>
        <taxon>Pseudanabaenaceae</taxon>
        <taxon>Pseudanabaena</taxon>
        <taxon>Pseudanabaena cinerea</taxon>
    </lineage>
</organism>
<accession>A0A926UY59</accession>
<gene>
    <name evidence="2" type="ORF">H6F44_19605</name>
</gene>
<reference evidence="2" key="2">
    <citation type="submission" date="2020-08" db="EMBL/GenBank/DDBJ databases">
        <authorList>
            <person name="Chen M."/>
            <person name="Teng W."/>
            <person name="Zhao L."/>
            <person name="Hu C."/>
            <person name="Zhou Y."/>
            <person name="Han B."/>
            <person name="Song L."/>
            <person name="Shu W."/>
        </authorList>
    </citation>
    <scope>NUCLEOTIDE SEQUENCE</scope>
    <source>
        <strain evidence="2">FACHB-1277</strain>
    </source>
</reference>
<feature type="region of interest" description="Disordered" evidence="1">
    <location>
        <begin position="197"/>
        <end position="219"/>
    </location>
</feature>
<protein>
    <submittedName>
        <fullName evidence="2">Uncharacterized protein</fullName>
    </submittedName>
</protein>